<feature type="region of interest" description="Disordered" evidence="1">
    <location>
        <begin position="44"/>
        <end position="84"/>
    </location>
</feature>
<comment type="caution">
    <text evidence="3">The sequence shown here is derived from an EMBL/GenBank/DDBJ whole genome shotgun (WGS) entry which is preliminary data.</text>
</comment>
<evidence type="ECO:0000313" key="4">
    <source>
        <dbReference type="Proteomes" id="UP000245956"/>
    </source>
</evidence>
<evidence type="ECO:0000256" key="1">
    <source>
        <dbReference type="SAM" id="MobiDB-lite"/>
    </source>
</evidence>
<feature type="chain" id="PRO_5015446559" evidence="2">
    <location>
        <begin position="25"/>
        <end position="280"/>
    </location>
</feature>
<organism evidence="3 4">
    <name type="scientific">Purpureocillium lilacinum</name>
    <name type="common">Paecilomyces lilacinus</name>
    <dbReference type="NCBI Taxonomy" id="33203"/>
    <lineage>
        <taxon>Eukaryota</taxon>
        <taxon>Fungi</taxon>
        <taxon>Dikarya</taxon>
        <taxon>Ascomycota</taxon>
        <taxon>Pezizomycotina</taxon>
        <taxon>Sordariomycetes</taxon>
        <taxon>Hypocreomycetidae</taxon>
        <taxon>Hypocreales</taxon>
        <taxon>Ophiocordycipitaceae</taxon>
        <taxon>Purpureocillium</taxon>
    </lineage>
</organism>
<evidence type="ECO:0000256" key="2">
    <source>
        <dbReference type="SAM" id="SignalP"/>
    </source>
</evidence>
<keyword evidence="2" id="KW-0732">Signal</keyword>
<accession>A0A2U3DWC2</accession>
<sequence length="280" mass="29630">MGGYGMAAAMVMVVVVAAAGGTETTQSKQSGIAAKRSEDARANCARGGGKTAASDAANSRACPAAEPRRRRRAGGDGDGAVPRFGNSLPPTREWLHHSFVSVFFFSWLIPVCFGIGPPSYPDGRVRGKNGVYVRSVPRLREYGVDDPPLDPLHGSIVTTASGLRRRPCSYSVQSRPAPVAIPCVFFIHPAIASLASTWEKGRRQAQRSQGPLPYGSVALGAEREGGPVRRRRCLQGHGTGMGMGMGVGVDMGIEDEGHNAKHPYPTTLAKTFVNTHHGGK</sequence>
<proteinExistence type="predicted"/>
<dbReference type="EMBL" id="LCWV01000024">
    <property type="protein sequence ID" value="PWI66550.1"/>
    <property type="molecule type" value="Genomic_DNA"/>
</dbReference>
<reference evidence="3 4" key="1">
    <citation type="journal article" date="2016" name="Front. Microbiol.">
        <title>Genome and transcriptome sequences reveal the specific parasitism of the nematophagous Purpureocillium lilacinum 36-1.</title>
        <authorList>
            <person name="Xie J."/>
            <person name="Li S."/>
            <person name="Mo C."/>
            <person name="Xiao X."/>
            <person name="Peng D."/>
            <person name="Wang G."/>
            <person name="Xiao Y."/>
        </authorList>
    </citation>
    <scope>NUCLEOTIDE SEQUENCE [LARGE SCALE GENOMIC DNA]</scope>
    <source>
        <strain evidence="3 4">36-1</strain>
    </source>
</reference>
<feature type="signal peptide" evidence="2">
    <location>
        <begin position="1"/>
        <end position="24"/>
    </location>
</feature>
<name>A0A2U3DWC2_PURLI</name>
<evidence type="ECO:0000313" key="3">
    <source>
        <dbReference type="EMBL" id="PWI66550.1"/>
    </source>
</evidence>
<feature type="region of interest" description="Disordered" evidence="1">
    <location>
        <begin position="202"/>
        <end position="226"/>
    </location>
</feature>
<protein>
    <submittedName>
        <fullName evidence="3">Uncharacterized protein</fullName>
    </submittedName>
</protein>
<dbReference type="AlphaFoldDB" id="A0A2U3DWC2"/>
<gene>
    <name evidence="3" type="ORF">PCL_04963</name>
</gene>
<dbReference type="Proteomes" id="UP000245956">
    <property type="component" value="Unassembled WGS sequence"/>
</dbReference>